<dbReference type="EMBL" id="CP031037">
    <property type="protein sequence ID" value="QDZ20675.1"/>
    <property type="molecule type" value="Genomic_DNA"/>
</dbReference>
<feature type="repeat" description="WD" evidence="6">
    <location>
        <begin position="191"/>
        <end position="232"/>
    </location>
</feature>
<keyword evidence="2 6" id="KW-0853">WD repeat</keyword>
<dbReference type="InterPro" id="IPR020472">
    <property type="entry name" value="WD40_PAC1"/>
</dbReference>
<dbReference type="OrthoDB" id="7875889at2759"/>
<keyword evidence="3" id="KW-0677">Repeat</keyword>
<dbReference type="AlphaFoldDB" id="A0A5B8MLZ0"/>
<keyword evidence="7" id="KW-0808">Transferase</keyword>
<dbReference type="Pfam" id="PF00400">
    <property type="entry name" value="WD40"/>
    <property type="match status" value="7"/>
</dbReference>
<dbReference type="InterPro" id="IPR001680">
    <property type="entry name" value="WD40_rpt"/>
</dbReference>
<reference evidence="7 8" key="1">
    <citation type="submission" date="2018-07" db="EMBL/GenBank/DDBJ databases">
        <title>The complete nuclear genome of the prasinophyte Chloropicon primus (CCMP1205).</title>
        <authorList>
            <person name="Pombert J.-F."/>
            <person name="Otis C."/>
            <person name="Turmel M."/>
            <person name="Lemieux C."/>
        </authorList>
    </citation>
    <scope>NUCLEOTIDE SEQUENCE [LARGE SCALE GENOMIC DNA]</scope>
    <source>
        <strain evidence="7 8">CCMP1205</strain>
    </source>
</reference>
<keyword evidence="5" id="KW-0687">Ribonucleoprotein</keyword>
<keyword evidence="7" id="KW-0675">Receptor</keyword>
<keyword evidence="7" id="KW-0418">Kinase</keyword>
<keyword evidence="8" id="KW-1185">Reference proteome</keyword>
<evidence type="ECO:0000313" key="8">
    <source>
        <dbReference type="Proteomes" id="UP000316726"/>
    </source>
</evidence>
<dbReference type="SMART" id="SM00320">
    <property type="entry name" value="WD40"/>
    <property type="match status" value="7"/>
</dbReference>
<sequence length="319" mass="35669">MAETLTLRGTLEGHEGWVTAIATPMSQPNSDILLSASRDKTVILWKLTRDEESYGYPLRRLRGHSHYVEDVVISSDGQFALSGSWDHTLRLWDLNTGTTTRRFLGHTKDVLSVAFSSDNRQIMSGSRDRTIKLWNTLGECKYTIQDQNGHSEWVSCVRFSPTAKVPFIVSCGWDKMVKVWNLTNCKLRTNLAGHTGYCNTVTISPDGSLCASGGKDGVAILWDLADGKRLYSLDAGDIIHNLCFSPNRYWLCAATQNSIKIWDLESKTTVDELRPEFPPVGKKAQTPYCTSLAWSSDGSTLFSGYTDNKIRVWSVSRTL</sequence>
<organism evidence="7 8">
    <name type="scientific">Chloropicon primus</name>
    <dbReference type="NCBI Taxonomy" id="1764295"/>
    <lineage>
        <taxon>Eukaryota</taxon>
        <taxon>Viridiplantae</taxon>
        <taxon>Chlorophyta</taxon>
        <taxon>Chloropicophyceae</taxon>
        <taxon>Chloropicales</taxon>
        <taxon>Chloropicaceae</taxon>
        <taxon>Chloropicon</taxon>
    </lineage>
</organism>
<dbReference type="PROSITE" id="PS50294">
    <property type="entry name" value="WD_REPEATS_REGION"/>
    <property type="match status" value="5"/>
</dbReference>
<name>A0A5B8MLZ0_9CHLO</name>
<evidence type="ECO:0000256" key="2">
    <source>
        <dbReference type="ARBA" id="ARBA00022574"/>
    </source>
</evidence>
<feature type="repeat" description="WD" evidence="6">
    <location>
        <begin position="147"/>
        <end position="190"/>
    </location>
</feature>
<dbReference type="STRING" id="1764295.A0A5B8MLZ0"/>
<dbReference type="CDD" id="cd00200">
    <property type="entry name" value="WD40"/>
    <property type="match status" value="1"/>
</dbReference>
<dbReference type="GO" id="GO:0043022">
    <property type="term" value="F:ribosome binding"/>
    <property type="evidence" value="ECO:0007669"/>
    <property type="project" value="InterPro"/>
</dbReference>
<dbReference type="InterPro" id="IPR019775">
    <property type="entry name" value="WD40_repeat_CS"/>
</dbReference>
<dbReference type="GO" id="GO:1990904">
    <property type="term" value="C:ribonucleoprotein complex"/>
    <property type="evidence" value="ECO:0007669"/>
    <property type="project" value="UniProtKB-KW"/>
</dbReference>
<dbReference type="SUPFAM" id="SSF50978">
    <property type="entry name" value="WD40 repeat-like"/>
    <property type="match status" value="1"/>
</dbReference>
<dbReference type="PROSITE" id="PS50082">
    <property type="entry name" value="WD_REPEATS_2"/>
    <property type="match status" value="6"/>
</dbReference>
<dbReference type="PANTHER" id="PTHR19868">
    <property type="entry name" value="RECEPTOR FOR ACTIVATED PROTEIN KINASE C RACK1"/>
    <property type="match status" value="1"/>
</dbReference>
<accession>A0A5B8MLZ0</accession>
<evidence type="ECO:0000313" key="7">
    <source>
        <dbReference type="EMBL" id="QDZ20675.1"/>
    </source>
</evidence>
<dbReference type="InterPro" id="IPR015943">
    <property type="entry name" value="WD40/YVTN_repeat-like_dom_sf"/>
</dbReference>
<feature type="repeat" description="WD" evidence="6">
    <location>
        <begin position="11"/>
        <end position="55"/>
    </location>
</feature>
<evidence type="ECO:0000256" key="6">
    <source>
        <dbReference type="PROSITE-ProRule" id="PRU00221"/>
    </source>
</evidence>
<evidence type="ECO:0000256" key="3">
    <source>
        <dbReference type="ARBA" id="ARBA00022737"/>
    </source>
</evidence>
<dbReference type="PROSITE" id="PS00678">
    <property type="entry name" value="WD_REPEATS_1"/>
    <property type="match status" value="3"/>
</dbReference>
<proteinExistence type="inferred from homology"/>
<feature type="repeat" description="WD" evidence="6">
    <location>
        <begin position="61"/>
        <end position="102"/>
    </location>
</feature>
<dbReference type="InterPro" id="IPR045223">
    <property type="entry name" value="RACK1-like"/>
</dbReference>
<feature type="repeat" description="WD" evidence="6">
    <location>
        <begin position="103"/>
        <end position="135"/>
    </location>
</feature>
<evidence type="ECO:0000256" key="1">
    <source>
        <dbReference type="ARBA" id="ARBA00007253"/>
    </source>
</evidence>
<dbReference type="InterPro" id="IPR036322">
    <property type="entry name" value="WD40_repeat_dom_sf"/>
</dbReference>
<dbReference type="GO" id="GO:0016301">
    <property type="term" value="F:kinase activity"/>
    <property type="evidence" value="ECO:0007669"/>
    <property type="project" value="UniProtKB-KW"/>
</dbReference>
<dbReference type="Gene3D" id="2.130.10.10">
    <property type="entry name" value="YVTN repeat-like/Quinoprotein amine dehydrogenase"/>
    <property type="match status" value="1"/>
</dbReference>
<protein>
    <submittedName>
        <fullName evidence="7">Receptor of activated protein kinase C</fullName>
    </submittedName>
</protein>
<feature type="repeat" description="WD" evidence="6">
    <location>
        <begin position="282"/>
        <end position="319"/>
    </location>
</feature>
<dbReference type="FunFam" id="2.130.10.10:FF:000018">
    <property type="entry name" value="Receptor for activated C kinase 1"/>
    <property type="match status" value="1"/>
</dbReference>
<gene>
    <name evidence="7" type="ORF">A3770_04p31930</name>
</gene>
<dbReference type="GO" id="GO:0005840">
    <property type="term" value="C:ribosome"/>
    <property type="evidence" value="ECO:0007669"/>
    <property type="project" value="UniProtKB-KW"/>
</dbReference>
<dbReference type="Proteomes" id="UP000316726">
    <property type="component" value="Chromosome 4"/>
</dbReference>
<evidence type="ECO:0000256" key="5">
    <source>
        <dbReference type="ARBA" id="ARBA00023274"/>
    </source>
</evidence>
<keyword evidence="4" id="KW-0689">Ribosomal protein</keyword>
<dbReference type="GO" id="GO:0045182">
    <property type="term" value="F:translation regulator activity"/>
    <property type="evidence" value="ECO:0007669"/>
    <property type="project" value="InterPro"/>
</dbReference>
<dbReference type="PRINTS" id="PR00320">
    <property type="entry name" value="GPROTEINBRPT"/>
</dbReference>
<comment type="similarity">
    <text evidence="1">Belongs to the WD repeat G protein beta family. Ribosomal protein RACK1 subfamily.</text>
</comment>
<evidence type="ECO:0000256" key="4">
    <source>
        <dbReference type="ARBA" id="ARBA00022980"/>
    </source>
</evidence>